<dbReference type="GO" id="GO:0006865">
    <property type="term" value="P:amino acid transport"/>
    <property type="evidence" value="ECO:0007669"/>
    <property type="project" value="TreeGrafter"/>
</dbReference>
<dbReference type="PANTHER" id="PTHR30085">
    <property type="entry name" value="AMINO ACID ABC TRANSPORTER PERMEASE"/>
    <property type="match status" value="1"/>
</dbReference>
<dbReference type="GO" id="GO:0005576">
    <property type="term" value="C:extracellular region"/>
    <property type="evidence" value="ECO:0007669"/>
    <property type="project" value="TreeGrafter"/>
</dbReference>
<evidence type="ECO:0000259" key="5">
    <source>
        <dbReference type="SMART" id="SM00079"/>
    </source>
</evidence>
<keyword evidence="7" id="KW-1185">Reference proteome</keyword>
<proteinExistence type="inferred from homology"/>
<protein>
    <submittedName>
        <fullName evidence="6">Transporter substrate-binding domain-containing protein</fullName>
    </submittedName>
</protein>
<evidence type="ECO:0000313" key="6">
    <source>
        <dbReference type="EMBL" id="QIL50312.1"/>
    </source>
</evidence>
<evidence type="ECO:0000256" key="3">
    <source>
        <dbReference type="ARBA" id="ARBA00022729"/>
    </source>
</evidence>
<feature type="domain" description="Ionotropic glutamate receptor C-terminal" evidence="5">
    <location>
        <begin position="43"/>
        <end position="265"/>
    </location>
</feature>
<reference evidence="6 7" key="1">
    <citation type="submission" date="2020-03" db="EMBL/GenBank/DDBJ databases">
        <title>Weissella sp. nov., isolated from Cybister lewisianus.</title>
        <authorList>
            <person name="Hyun D.-W."/>
            <person name="Bae J.-W."/>
        </authorList>
    </citation>
    <scope>NUCLEOTIDE SEQUENCE [LARGE SCALE GENOMIC DNA]</scope>
    <source>
        <strain evidence="6 7">HDW19</strain>
    </source>
</reference>
<sequence>MKNFIKVGSIFAIALGITLSMGGRTFADQHKNQVLNRIENKDKMVWGTKADTSLMGLMNIKTGQVEGFDVDVAKEITRRINPKAKPEFVQVTSGTRIPLLINGNIDAIIATMSITPERAKTVDFSNPYFKAGQSLMVKKSSEIKNINDVNNKSVTVLGVQGSTSVEVIKKRAPQARVLALADYATALSALKAGQGDVLTTDSGILAGMAKDDSSLKLVGGNFTHEPYGIAVKKDNPKLVKQVNQAIQAMQADGTYAKLMKKWFSGVPGMNWKEMAKL</sequence>
<name>A0A6G8AZC6_9LACO</name>
<feature type="domain" description="Solute-binding protein family 3/N-terminal" evidence="4">
    <location>
        <begin position="43"/>
        <end position="266"/>
    </location>
</feature>
<dbReference type="PANTHER" id="PTHR30085:SF6">
    <property type="entry name" value="ABC TRANSPORTER GLUTAMINE-BINDING PROTEIN GLNH"/>
    <property type="match status" value="1"/>
</dbReference>
<gene>
    <name evidence="6" type="ORF">G7084_02605</name>
</gene>
<evidence type="ECO:0000259" key="4">
    <source>
        <dbReference type="SMART" id="SM00062"/>
    </source>
</evidence>
<dbReference type="RefSeq" id="WP_166009797.1">
    <property type="nucleotide sequence ID" value="NZ_CP049888.1"/>
</dbReference>
<comment type="similarity">
    <text evidence="1">Belongs to the bacterial solute-binding protein 3 family.</text>
</comment>
<keyword evidence="3" id="KW-0732">Signal</keyword>
<organism evidence="6 7">
    <name type="scientific">Weissella coleopterorum</name>
    <dbReference type="NCBI Taxonomy" id="2714949"/>
    <lineage>
        <taxon>Bacteria</taxon>
        <taxon>Bacillati</taxon>
        <taxon>Bacillota</taxon>
        <taxon>Bacilli</taxon>
        <taxon>Lactobacillales</taxon>
        <taxon>Lactobacillaceae</taxon>
        <taxon>Weissella</taxon>
    </lineage>
</organism>
<dbReference type="InterPro" id="IPR001638">
    <property type="entry name" value="Solute-binding_3/MltF_N"/>
</dbReference>
<evidence type="ECO:0000256" key="2">
    <source>
        <dbReference type="ARBA" id="ARBA00022448"/>
    </source>
</evidence>
<dbReference type="EMBL" id="CP049888">
    <property type="protein sequence ID" value="QIL50312.1"/>
    <property type="molecule type" value="Genomic_DNA"/>
</dbReference>
<dbReference type="Proteomes" id="UP000500741">
    <property type="component" value="Chromosome"/>
</dbReference>
<accession>A0A6G8AZC6</accession>
<keyword evidence="2" id="KW-0813">Transport</keyword>
<dbReference type="Gene3D" id="3.40.190.10">
    <property type="entry name" value="Periplasmic binding protein-like II"/>
    <property type="match status" value="2"/>
</dbReference>
<dbReference type="GO" id="GO:0030288">
    <property type="term" value="C:outer membrane-bounded periplasmic space"/>
    <property type="evidence" value="ECO:0007669"/>
    <property type="project" value="TreeGrafter"/>
</dbReference>
<dbReference type="SMART" id="SM00079">
    <property type="entry name" value="PBPe"/>
    <property type="match status" value="1"/>
</dbReference>
<evidence type="ECO:0000313" key="7">
    <source>
        <dbReference type="Proteomes" id="UP000500741"/>
    </source>
</evidence>
<evidence type="ECO:0000256" key="1">
    <source>
        <dbReference type="ARBA" id="ARBA00010333"/>
    </source>
</evidence>
<dbReference type="SMART" id="SM00062">
    <property type="entry name" value="PBPb"/>
    <property type="match status" value="1"/>
</dbReference>
<dbReference type="KEGG" id="wco:G7084_02605"/>
<dbReference type="GO" id="GO:0016020">
    <property type="term" value="C:membrane"/>
    <property type="evidence" value="ECO:0007669"/>
    <property type="project" value="InterPro"/>
</dbReference>
<dbReference type="InterPro" id="IPR001320">
    <property type="entry name" value="Iontro_rcpt_C"/>
</dbReference>
<dbReference type="GO" id="GO:0015276">
    <property type="term" value="F:ligand-gated monoatomic ion channel activity"/>
    <property type="evidence" value="ECO:0007669"/>
    <property type="project" value="InterPro"/>
</dbReference>
<dbReference type="Pfam" id="PF00497">
    <property type="entry name" value="SBP_bac_3"/>
    <property type="match status" value="1"/>
</dbReference>
<dbReference type="AlphaFoldDB" id="A0A6G8AZC6"/>
<dbReference type="InterPro" id="IPR051455">
    <property type="entry name" value="Bact_solute-bind_prot3"/>
</dbReference>
<dbReference type="SUPFAM" id="SSF53850">
    <property type="entry name" value="Periplasmic binding protein-like II"/>
    <property type="match status" value="1"/>
</dbReference>